<dbReference type="PRINTS" id="PR00625">
    <property type="entry name" value="JDOMAIN"/>
</dbReference>
<reference evidence="3" key="2">
    <citation type="submission" date="2022-06" db="UniProtKB">
        <authorList>
            <consortium name="EnsemblMetazoa"/>
        </authorList>
    </citation>
    <scope>IDENTIFICATION</scope>
</reference>
<dbReference type="AlphaFoldDB" id="A0A8R2NKX7"/>
<dbReference type="InterPro" id="IPR052763">
    <property type="entry name" value="DnaJ_C4"/>
</dbReference>
<dbReference type="PANTHER" id="PTHR44825:SF1">
    <property type="entry name" value="DNAJ HOMOLOG SUBFAMILY C MEMBER 4"/>
    <property type="match status" value="1"/>
</dbReference>
<dbReference type="InterPro" id="IPR018253">
    <property type="entry name" value="DnaJ_domain_CS"/>
</dbReference>
<proteinExistence type="predicted"/>
<dbReference type="OrthoDB" id="445556at2759"/>
<dbReference type="InterPro" id="IPR036869">
    <property type="entry name" value="J_dom_sf"/>
</dbReference>
<accession>A0A8R2NKX7</accession>
<keyword evidence="4" id="KW-1185">Reference proteome</keyword>
<keyword evidence="1" id="KW-1133">Transmembrane helix</keyword>
<evidence type="ECO:0000256" key="1">
    <source>
        <dbReference type="SAM" id="Phobius"/>
    </source>
</evidence>
<dbReference type="SMART" id="SM00271">
    <property type="entry name" value="DnaJ"/>
    <property type="match status" value="1"/>
</dbReference>
<dbReference type="Proteomes" id="UP000007819">
    <property type="component" value="Chromosome A1"/>
</dbReference>
<gene>
    <name evidence="3" type="primary">100163347</name>
</gene>
<evidence type="ECO:0000313" key="3">
    <source>
        <dbReference type="EnsemblMetazoa" id="XP_029341920.1"/>
    </source>
</evidence>
<keyword evidence="1" id="KW-0472">Membrane</keyword>
<feature type="transmembrane region" description="Helical" evidence="1">
    <location>
        <begin position="167"/>
        <end position="190"/>
    </location>
</feature>
<name>A0A8R2NKX7_ACYPI</name>
<reference evidence="4" key="1">
    <citation type="submission" date="2010-06" db="EMBL/GenBank/DDBJ databases">
        <authorList>
            <person name="Jiang H."/>
            <person name="Abraham K."/>
            <person name="Ali S."/>
            <person name="Alsbrooks S.L."/>
            <person name="Anim B.N."/>
            <person name="Anosike U.S."/>
            <person name="Attaway T."/>
            <person name="Bandaranaike D.P."/>
            <person name="Battles P.K."/>
            <person name="Bell S.N."/>
            <person name="Bell A.V."/>
            <person name="Beltran B."/>
            <person name="Bickham C."/>
            <person name="Bustamante Y."/>
            <person name="Caleb T."/>
            <person name="Canada A."/>
            <person name="Cardenas V."/>
            <person name="Carter K."/>
            <person name="Chacko J."/>
            <person name="Chandrabose M.N."/>
            <person name="Chavez D."/>
            <person name="Chavez A."/>
            <person name="Chen L."/>
            <person name="Chu H.-S."/>
            <person name="Claassen K.J."/>
            <person name="Cockrell R."/>
            <person name="Collins M."/>
            <person name="Cooper J.A."/>
            <person name="Cree A."/>
            <person name="Curry S.M."/>
            <person name="Da Y."/>
            <person name="Dao M.D."/>
            <person name="Das B."/>
            <person name="Davila M.-L."/>
            <person name="Davy-Carroll L."/>
            <person name="Denson S."/>
            <person name="Dinh H."/>
            <person name="Ebong V.E."/>
            <person name="Edwards J.R."/>
            <person name="Egan A."/>
            <person name="El-Daye J."/>
            <person name="Escobedo L."/>
            <person name="Fernandez S."/>
            <person name="Fernando P.R."/>
            <person name="Flagg N."/>
            <person name="Forbes L.D."/>
            <person name="Fowler R.G."/>
            <person name="Fu Q."/>
            <person name="Gabisi R.A."/>
            <person name="Ganer J."/>
            <person name="Garbino Pronczuk A."/>
            <person name="Garcia R.M."/>
            <person name="Garner T."/>
            <person name="Garrett T.E."/>
            <person name="Gonzalez D.A."/>
            <person name="Hamid H."/>
            <person name="Hawkins E.S."/>
            <person name="Hirani K."/>
            <person name="Hogues M.E."/>
            <person name="Hollins B."/>
            <person name="Hsiao C.-H."/>
            <person name="Jabil R."/>
            <person name="James M.L."/>
            <person name="Jhangiani S.N."/>
            <person name="Johnson B."/>
            <person name="Johnson Q."/>
            <person name="Joshi V."/>
            <person name="Kalu J.B."/>
            <person name="Kam C."/>
            <person name="Kashfia A."/>
            <person name="Keebler J."/>
            <person name="Kisamo H."/>
            <person name="Kovar C.L."/>
            <person name="Lago L.A."/>
            <person name="Lai C.-Y."/>
            <person name="Laidlaw J."/>
            <person name="Lara F."/>
            <person name="Le T.-K."/>
            <person name="Lee S.L."/>
            <person name="Legall F.H."/>
            <person name="Lemon S.J."/>
            <person name="Lewis L.R."/>
            <person name="Li B."/>
            <person name="Liu Y."/>
            <person name="Liu Y.-S."/>
            <person name="Lopez J."/>
            <person name="Lozado R.J."/>
            <person name="Lu J."/>
            <person name="Madu R.C."/>
            <person name="Maheshwari M."/>
            <person name="Maheshwari R."/>
            <person name="Malloy K."/>
            <person name="Martinez E."/>
            <person name="Mathew T."/>
            <person name="Mercado I.C."/>
            <person name="Mercado C."/>
            <person name="Meyer B."/>
            <person name="Montgomery K."/>
            <person name="Morgan M.B."/>
            <person name="Munidasa M."/>
            <person name="Nazareth L.V."/>
            <person name="Nelson J."/>
            <person name="Ng B.M."/>
            <person name="Nguyen N.B."/>
            <person name="Nguyen P.Q."/>
            <person name="Nguyen T."/>
            <person name="Obregon M."/>
            <person name="Okwuonu G.O."/>
            <person name="Onwere C.G."/>
            <person name="Orozco G."/>
            <person name="Parra A."/>
            <person name="Patel S."/>
            <person name="Patil S."/>
            <person name="Perez A."/>
            <person name="Perez Y."/>
            <person name="Pham C."/>
            <person name="Primus E.L."/>
            <person name="Pu L.-L."/>
            <person name="Puazo M."/>
            <person name="Qin X."/>
            <person name="Quiroz J.B."/>
            <person name="Reese J."/>
            <person name="Richards S."/>
            <person name="Rives C.M."/>
            <person name="Robberts R."/>
            <person name="Ruiz S.J."/>
            <person name="Ruiz M.J."/>
            <person name="Santibanez J."/>
            <person name="Schneider B.W."/>
            <person name="Sisson I."/>
            <person name="Smith M."/>
            <person name="Sodergren E."/>
            <person name="Song X.-Z."/>
            <person name="Song B.B."/>
            <person name="Summersgill H."/>
            <person name="Thelus R."/>
            <person name="Thornton R.D."/>
            <person name="Trejos Z.Y."/>
            <person name="Usmani K."/>
            <person name="Vattathil S."/>
            <person name="Villasana D."/>
            <person name="Walker D.L."/>
            <person name="Wang S."/>
            <person name="Wang K."/>
            <person name="White C.S."/>
            <person name="Williams A.C."/>
            <person name="Williamson J."/>
            <person name="Wilson K."/>
            <person name="Woghiren I.O."/>
            <person name="Woodworth J.R."/>
            <person name="Worley K.C."/>
            <person name="Wright R.A."/>
            <person name="Wu W."/>
            <person name="Young L."/>
            <person name="Zhang L."/>
            <person name="Zhang J."/>
            <person name="Zhu Y."/>
            <person name="Muzny D.M."/>
            <person name="Weinstock G."/>
            <person name="Gibbs R.A."/>
        </authorList>
    </citation>
    <scope>NUCLEOTIDE SEQUENCE [LARGE SCALE GENOMIC DNA]</scope>
    <source>
        <strain evidence="4">LSR1</strain>
    </source>
</reference>
<dbReference type="Gene3D" id="1.10.287.110">
    <property type="entry name" value="DnaJ domain"/>
    <property type="match status" value="1"/>
</dbReference>
<dbReference type="SUPFAM" id="SSF46565">
    <property type="entry name" value="Chaperone J-domain"/>
    <property type="match status" value="1"/>
</dbReference>
<evidence type="ECO:0000259" key="2">
    <source>
        <dbReference type="PROSITE" id="PS50076"/>
    </source>
</evidence>
<dbReference type="EnsemblMetazoa" id="XM_029486060.1">
    <property type="protein sequence ID" value="XP_029341920.1"/>
    <property type="gene ID" value="LOC100163347"/>
</dbReference>
<keyword evidence="1" id="KW-0812">Transmembrane</keyword>
<dbReference type="PROSITE" id="PS50076">
    <property type="entry name" value="DNAJ_2"/>
    <property type="match status" value="1"/>
</dbReference>
<dbReference type="InterPro" id="IPR001623">
    <property type="entry name" value="DnaJ_domain"/>
</dbReference>
<dbReference type="PANTHER" id="PTHR44825">
    <property type="match status" value="1"/>
</dbReference>
<dbReference type="CDD" id="cd06257">
    <property type="entry name" value="DnaJ"/>
    <property type="match status" value="1"/>
</dbReference>
<evidence type="ECO:0000313" key="4">
    <source>
        <dbReference type="Proteomes" id="UP000007819"/>
    </source>
</evidence>
<sequence length="247" mass="29060">MQFTEYIYLRSFNCIVLVSKKSGCDTQTDRQTDMTNLLWFRFLLRNPKKVDKWVSLCCTEIYRSSKQNLSSYYDTLNLKPGCTKKEIRNSFIKLSKLNHPDVCGPSSNDRFVRINEAYNVLIDENKKKLYDETLVYTKNSNPIYYHYRERQNSENWKDVYNNPKNHWLASNIAIAGVCLSILVVGSIIRYKGIKKSASMRSLLMDESDERLSFLEEQKLMKIDKTNDELVKLFEQNIAKEYGHIVKK</sequence>
<dbReference type="PROSITE" id="PS00636">
    <property type="entry name" value="DNAJ_1"/>
    <property type="match status" value="1"/>
</dbReference>
<organism evidence="3 4">
    <name type="scientific">Acyrthosiphon pisum</name>
    <name type="common">Pea aphid</name>
    <dbReference type="NCBI Taxonomy" id="7029"/>
    <lineage>
        <taxon>Eukaryota</taxon>
        <taxon>Metazoa</taxon>
        <taxon>Ecdysozoa</taxon>
        <taxon>Arthropoda</taxon>
        <taxon>Hexapoda</taxon>
        <taxon>Insecta</taxon>
        <taxon>Pterygota</taxon>
        <taxon>Neoptera</taxon>
        <taxon>Paraneoptera</taxon>
        <taxon>Hemiptera</taxon>
        <taxon>Sternorrhyncha</taxon>
        <taxon>Aphidomorpha</taxon>
        <taxon>Aphidoidea</taxon>
        <taxon>Aphididae</taxon>
        <taxon>Macrosiphini</taxon>
        <taxon>Acyrthosiphon</taxon>
    </lineage>
</organism>
<feature type="domain" description="J" evidence="2">
    <location>
        <begin position="71"/>
        <end position="134"/>
    </location>
</feature>
<dbReference type="Pfam" id="PF00226">
    <property type="entry name" value="DnaJ"/>
    <property type="match status" value="1"/>
</dbReference>
<protein>
    <recommendedName>
        <fullName evidence="2">J domain-containing protein</fullName>
    </recommendedName>
</protein>